<keyword evidence="1" id="KW-1133">Transmembrane helix</keyword>
<dbReference type="RefSeq" id="WP_113967864.1">
    <property type="nucleotide sequence ID" value="NZ_QNRJ01000001.1"/>
</dbReference>
<reference evidence="2 3" key="1">
    <citation type="submission" date="2018-06" db="EMBL/GenBank/DDBJ databases">
        <title>Freshwater and sediment microbial communities from various areas in North America, analyzing microbe dynamics in response to fracking.</title>
        <authorList>
            <person name="Lamendella R."/>
        </authorList>
    </citation>
    <scope>NUCLEOTIDE SEQUENCE [LARGE SCALE GENOMIC DNA]</scope>
    <source>
        <strain evidence="2 3">97B</strain>
    </source>
</reference>
<feature type="transmembrane region" description="Helical" evidence="1">
    <location>
        <begin position="36"/>
        <end position="54"/>
    </location>
</feature>
<name>A0A366F037_9BACI</name>
<feature type="transmembrane region" description="Helical" evidence="1">
    <location>
        <begin position="60"/>
        <end position="83"/>
    </location>
</feature>
<dbReference type="EMBL" id="QNRJ01000001">
    <property type="protein sequence ID" value="RBP07987.1"/>
    <property type="molecule type" value="Genomic_DNA"/>
</dbReference>
<feature type="transmembrane region" description="Helical" evidence="1">
    <location>
        <begin position="6"/>
        <end position="24"/>
    </location>
</feature>
<organism evidence="2 3">
    <name type="scientific">Rossellomorea aquimaris</name>
    <dbReference type="NCBI Taxonomy" id="189382"/>
    <lineage>
        <taxon>Bacteria</taxon>
        <taxon>Bacillati</taxon>
        <taxon>Bacillota</taxon>
        <taxon>Bacilli</taxon>
        <taxon>Bacillales</taxon>
        <taxon>Bacillaceae</taxon>
        <taxon>Rossellomorea</taxon>
    </lineage>
</organism>
<gene>
    <name evidence="2" type="ORF">DET59_101356</name>
</gene>
<dbReference type="Proteomes" id="UP000252118">
    <property type="component" value="Unassembled WGS sequence"/>
</dbReference>
<keyword evidence="1" id="KW-0812">Transmembrane</keyword>
<evidence type="ECO:0000256" key="1">
    <source>
        <dbReference type="SAM" id="Phobius"/>
    </source>
</evidence>
<comment type="caution">
    <text evidence="2">The sequence shown here is derived from an EMBL/GenBank/DDBJ whole genome shotgun (WGS) entry which is preliminary data.</text>
</comment>
<dbReference type="AlphaFoldDB" id="A0A366F037"/>
<keyword evidence="1" id="KW-0472">Membrane</keyword>
<dbReference type="OrthoDB" id="2884468at2"/>
<proteinExistence type="predicted"/>
<accession>A0A366F037</accession>
<evidence type="ECO:0000313" key="3">
    <source>
        <dbReference type="Proteomes" id="UP000252118"/>
    </source>
</evidence>
<sequence length="86" mass="9429">MNTQALLYYIGAFIFAGLSVLTFLQLHDAKYQIEAGTFIIIAALIYYGMVTLFFKGSRKTFLIANALLAVLALGGIFFNSLLFGGH</sequence>
<evidence type="ECO:0000313" key="2">
    <source>
        <dbReference type="EMBL" id="RBP07987.1"/>
    </source>
</evidence>
<protein>
    <submittedName>
        <fullName evidence="2">Uncharacterized protein</fullName>
    </submittedName>
</protein>